<dbReference type="Proteomes" id="UP000712600">
    <property type="component" value="Unassembled WGS sequence"/>
</dbReference>
<evidence type="ECO:0000313" key="1">
    <source>
        <dbReference type="EMBL" id="KAF3511378.1"/>
    </source>
</evidence>
<gene>
    <name evidence="1" type="ORF">F2Q69_00006836</name>
</gene>
<accession>A0A8S9P2H6</accession>
<organism evidence="1 2">
    <name type="scientific">Brassica cretica</name>
    <name type="common">Mustard</name>
    <dbReference type="NCBI Taxonomy" id="69181"/>
    <lineage>
        <taxon>Eukaryota</taxon>
        <taxon>Viridiplantae</taxon>
        <taxon>Streptophyta</taxon>
        <taxon>Embryophyta</taxon>
        <taxon>Tracheophyta</taxon>
        <taxon>Spermatophyta</taxon>
        <taxon>Magnoliopsida</taxon>
        <taxon>eudicotyledons</taxon>
        <taxon>Gunneridae</taxon>
        <taxon>Pentapetalae</taxon>
        <taxon>rosids</taxon>
        <taxon>malvids</taxon>
        <taxon>Brassicales</taxon>
        <taxon>Brassicaceae</taxon>
        <taxon>Brassiceae</taxon>
        <taxon>Brassica</taxon>
    </lineage>
</organism>
<name>A0A8S9P2H6_BRACR</name>
<sequence>MGVSAGDNKLGVVDAAAQRSRPVVPRLRGETDEYMIFGRIGATEIGGDGCRNLVSERGSVPAPTRDGD</sequence>
<comment type="caution">
    <text evidence="1">The sequence shown here is derived from an EMBL/GenBank/DDBJ whole genome shotgun (WGS) entry which is preliminary data.</text>
</comment>
<dbReference type="EMBL" id="QGKX02001521">
    <property type="protein sequence ID" value="KAF3511378.1"/>
    <property type="molecule type" value="Genomic_DNA"/>
</dbReference>
<protein>
    <submittedName>
        <fullName evidence="1">Uncharacterized protein</fullName>
    </submittedName>
</protein>
<reference evidence="1" key="1">
    <citation type="submission" date="2019-12" db="EMBL/GenBank/DDBJ databases">
        <title>Genome sequencing and annotation of Brassica cretica.</title>
        <authorList>
            <person name="Studholme D.J."/>
            <person name="Sarris P."/>
        </authorList>
    </citation>
    <scope>NUCLEOTIDE SEQUENCE</scope>
    <source>
        <strain evidence="1">PFS-109/04</strain>
        <tissue evidence="1">Leaf</tissue>
    </source>
</reference>
<dbReference type="AlphaFoldDB" id="A0A8S9P2H6"/>
<evidence type="ECO:0000313" key="2">
    <source>
        <dbReference type="Proteomes" id="UP000712600"/>
    </source>
</evidence>
<proteinExistence type="predicted"/>